<dbReference type="AlphaFoldDB" id="A0A897MXX5"/>
<keyword evidence="1" id="KW-0472">Membrane</keyword>
<proteinExistence type="predicted"/>
<sequence>MRTHFSALLTVLIVVSLFTGGAVAQDLDNATDPITGETDTLTPDAGASYERIDNATRLISASYDSESGMATVVIESDIPQKIVLTDAGAFVEGGEVDQRSVVVTPGEQVNISMPVTEADGFVGVSITTQKTLYAVPLESVDTVQWFNSESTWQTVQVAAFGGASGVLVVAALLAYRLRNGGKERTERIA</sequence>
<gene>
    <name evidence="2" type="ORF">HSR121_0959</name>
</gene>
<keyword evidence="1" id="KW-1133">Transmembrane helix</keyword>
<dbReference type="Pfam" id="PF26259">
    <property type="entry name" value="DUF8063"/>
    <property type="match status" value="1"/>
</dbReference>
<dbReference type="InterPro" id="IPR058376">
    <property type="entry name" value="DUF8063"/>
</dbReference>
<evidence type="ECO:0000313" key="2">
    <source>
        <dbReference type="EMBL" id="QSG05307.1"/>
    </source>
</evidence>
<dbReference type="Proteomes" id="UP000663525">
    <property type="component" value="Chromosome"/>
</dbReference>
<evidence type="ECO:0000256" key="1">
    <source>
        <dbReference type="SAM" id="Phobius"/>
    </source>
</evidence>
<organism evidence="2 3">
    <name type="scientific">Halapricum desulfuricans</name>
    <dbReference type="NCBI Taxonomy" id="2841257"/>
    <lineage>
        <taxon>Archaea</taxon>
        <taxon>Methanobacteriati</taxon>
        <taxon>Methanobacteriota</taxon>
        <taxon>Stenosarchaea group</taxon>
        <taxon>Halobacteria</taxon>
        <taxon>Halobacteriales</taxon>
        <taxon>Haloarculaceae</taxon>
        <taxon>Halapricum</taxon>
    </lineage>
</organism>
<evidence type="ECO:0000313" key="3">
    <source>
        <dbReference type="Proteomes" id="UP000663525"/>
    </source>
</evidence>
<dbReference type="GeneID" id="68854588"/>
<accession>A0A897MXX5</accession>
<dbReference type="EMBL" id="CP064787">
    <property type="protein sequence ID" value="QSG05307.1"/>
    <property type="molecule type" value="Genomic_DNA"/>
</dbReference>
<keyword evidence="1" id="KW-0812">Transmembrane</keyword>
<name>A0A897MXX5_9EURY</name>
<reference evidence="2" key="1">
    <citation type="submission" date="2020-11" db="EMBL/GenBank/DDBJ databases">
        <title>Carbohydrate-dependent, anaerobic sulfur respiration: A novel catabolism in halophilic archaea.</title>
        <authorList>
            <person name="Sorokin D.Y."/>
            <person name="Messina E."/>
            <person name="Smedile F."/>
            <person name="La Cono V."/>
            <person name="Hallsworth J.E."/>
            <person name="Yakimov M.M."/>
        </authorList>
    </citation>
    <scope>NUCLEOTIDE SEQUENCE</scope>
    <source>
        <strain evidence="2">HSR12-1</strain>
    </source>
</reference>
<dbReference type="RefSeq" id="WP_229115093.1">
    <property type="nucleotide sequence ID" value="NZ_CP064787.1"/>
</dbReference>
<feature type="transmembrane region" description="Helical" evidence="1">
    <location>
        <begin position="157"/>
        <end position="177"/>
    </location>
</feature>
<protein>
    <submittedName>
        <fullName evidence="2">Uncharacterized protein</fullName>
    </submittedName>
</protein>